<evidence type="ECO:0000256" key="3">
    <source>
        <dbReference type="ARBA" id="ARBA00023054"/>
    </source>
</evidence>
<feature type="coiled-coil region" evidence="4">
    <location>
        <begin position="33"/>
        <end position="105"/>
    </location>
</feature>
<reference evidence="5" key="1">
    <citation type="submission" date="2021-04" db="EMBL/GenBank/DDBJ databases">
        <authorList>
            <consortium name="Molecular Ecology Group"/>
        </authorList>
    </citation>
    <scope>NUCLEOTIDE SEQUENCE</scope>
</reference>
<dbReference type="PANTHER" id="PTHR18875:SF8">
    <property type="entry name" value="COILED-COIL DOMAIN-CONTAINING PROTEIN 18"/>
    <property type="match status" value="1"/>
</dbReference>
<dbReference type="Proteomes" id="UP000678393">
    <property type="component" value="Unassembled WGS sequence"/>
</dbReference>
<comment type="subcellular location">
    <subcellularLocation>
        <location evidence="1">Cytoplasm</location>
    </subcellularLocation>
</comment>
<dbReference type="OrthoDB" id="304163at2759"/>
<feature type="coiled-coil region" evidence="4">
    <location>
        <begin position="324"/>
        <end position="598"/>
    </location>
</feature>
<keyword evidence="6" id="KW-1185">Reference proteome</keyword>
<dbReference type="SUPFAM" id="SSF90257">
    <property type="entry name" value="Myosin rod fragments"/>
    <property type="match status" value="1"/>
</dbReference>
<sequence length="695" mass="81119">MEVVETELRENLTNITQERDEFSDHLTDMQMSLTSQEAQINRLLNDLEMEESKKQEVEKERKKLQEQLELLTEQLNRYENESKDIKAVKKEKQLLEAELTEHRSMAQEIAELLMIVQHNHNKNTIDDDSSCATRSAKNELKIWQDNKTATVAELNVNNNGNWELNVNNNGNSEHNINNSGLGCEGSVTMMGELRNLFVNMDGEIQRLRYDLKQRDADDKTYQNLHDELKVLMERVESGVTANQELCCQVSSLEEEKRSLMIKINECQQTVAERERQIQLLDTRLNERNHQVICLQEDNNEKTETICNLKKQHLEQQLQSADAGRSQLCEQLEAALNKIKELEELLCQKEMTIQDLNEQIVKLQKECRAIQQKLEKKVDCLNQQVYEYEKQTEQLSAENENLRSKLGNCLKSCEDCRRLLQVQENQNLALEAQIEELKTTLEEKEKLHCKLLESYQQKICKGNEQIKNLENALVMCRNEVKMHMETMEKIKNHFECEILKRDACIKHLKEELRKCSEDLKCRANENCVLEQTNADLQNKLANTYSQLKCCEQNGNLLSEKLKNTENIMLKDKACYMKENEEMERRLSQALNSLQCSHEEINKLKAALSEKSGVVDCLQGEKNSLCRDLAKCKEVACTLQDKLNKMEKDNQELCRQLQQKMDCIRDMEVAICNKDQEVKRCQRCLDELQEKIKRMNS</sequence>
<dbReference type="AlphaFoldDB" id="A0A8S3Z2X9"/>
<evidence type="ECO:0000256" key="4">
    <source>
        <dbReference type="SAM" id="Coils"/>
    </source>
</evidence>
<protein>
    <submittedName>
        <fullName evidence="5">Uncharacterized protein</fullName>
    </submittedName>
</protein>
<evidence type="ECO:0000313" key="6">
    <source>
        <dbReference type="Proteomes" id="UP000678393"/>
    </source>
</evidence>
<comment type="caution">
    <text evidence="5">The sequence shown here is derived from an EMBL/GenBank/DDBJ whole genome shotgun (WGS) entry which is preliminary data.</text>
</comment>
<name>A0A8S3Z2X9_9EUPU</name>
<evidence type="ECO:0000256" key="1">
    <source>
        <dbReference type="ARBA" id="ARBA00004496"/>
    </source>
</evidence>
<dbReference type="GO" id="GO:0005737">
    <property type="term" value="C:cytoplasm"/>
    <property type="evidence" value="ECO:0007669"/>
    <property type="project" value="UniProtKB-SubCell"/>
</dbReference>
<keyword evidence="2" id="KW-0963">Cytoplasm</keyword>
<accession>A0A8S3Z2X9</accession>
<dbReference type="PANTHER" id="PTHR18875">
    <property type="entry name" value="SARCOMA ANTIGEN NY-SAR-24/CYTOSKELETAL PROTEIN SOJO"/>
    <property type="match status" value="1"/>
</dbReference>
<feature type="coiled-coil region" evidence="4">
    <location>
        <begin position="242"/>
        <end position="269"/>
    </location>
</feature>
<proteinExistence type="predicted"/>
<evidence type="ECO:0000256" key="2">
    <source>
        <dbReference type="ARBA" id="ARBA00022490"/>
    </source>
</evidence>
<dbReference type="EMBL" id="CAJHNH020001002">
    <property type="protein sequence ID" value="CAG5120996.1"/>
    <property type="molecule type" value="Genomic_DNA"/>
</dbReference>
<gene>
    <name evidence="5" type="ORF">CUNI_LOCUS6554</name>
</gene>
<feature type="non-terminal residue" evidence="5">
    <location>
        <position position="695"/>
    </location>
</feature>
<evidence type="ECO:0000313" key="5">
    <source>
        <dbReference type="EMBL" id="CAG5120996.1"/>
    </source>
</evidence>
<keyword evidence="3 4" id="KW-0175">Coiled coil</keyword>
<organism evidence="5 6">
    <name type="scientific">Candidula unifasciata</name>
    <dbReference type="NCBI Taxonomy" id="100452"/>
    <lineage>
        <taxon>Eukaryota</taxon>
        <taxon>Metazoa</taxon>
        <taxon>Spiralia</taxon>
        <taxon>Lophotrochozoa</taxon>
        <taxon>Mollusca</taxon>
        <taxon>Gastropoda</taxon>
        <taxon>Heterobranchia</taxon>
        <taxon>Euthyneura</taxon>
        <taxon>Panpulmonata</taxon>
        <taxon>Eupulmonata</taxon>
        <taxon>Stylommatophora</taxon>
        <taxon>Helicina</taxon>
        <taxon>Helicoidea</taxon>
        <taxon>Geomitridae</taxon>
        <taxon>Candidula</taxon>
    </lineage>
</organism>